<dbReference type="SMART" id="SM00256">
    <property type="entry name" value="FBOX"/>
    <property type="match status" value="1"/>
</dbReference>
<dbReference type="InterPro" id="IPR001810">
    <property type="entry name" value="F-box_dom"/>
</dbReference>
<proteinExistence type="predicted"/>
<dbReference type="PANTHER" id="PTHR31672:SF13">
    <property type="entry name" value="F-BOX PROTEIN CPR30-LIKE"/>
    <property type="match status" value="1"/>
</dbReference>
<organism evidence="2 3">
    <name type="scientific">Stylosanthes scabra</name>
    <dbReference type="NCBI Taxonomy" id="79078"/>
    <lineage>
        <taxon>Eukaryota</taxon>
        <taxon>Viridiplantae</taxon>
        <taxon>Streptophyta</taxon>
        <taxon>Embryophyta</taxon>
        <taxon>Tracheophyta</taxon>
        <taxon>Spermatophyta</taxon>
        <taxon>Magnoliopsida</taxon>
        <taxon>eudicotyledons</taxon>
        <taxon>Gunneridae</taxon>
        <taxon>Pentapetalae</taxon>
        <taxon>rosids</taxon>
        <taxon>fabids</taxon>
        <taxon>Fabales</taxon>
        <taxon>Fabaceae</taxon>
        <taxon>Papilionoideae</taxon>
        <taxon>50 kb inversion clade</taxon>
        <taxon>dalbergioids sensu lato</taxon>
        <taxon>Dalbergieae</taxon>
        <taxon>Pterocarpus clade</taxon>
        <taxon>Stylosanthes</taxon>
    </lineage>
</organism>
<dbReference type="Gene3D" id="1.20.1280.50">
    <property type="match status" value="1"/>
</dbReference>
<dbReference type="EMBL" id="JASCZI010211546">
    <property type="protein sequence ID" value="MED6194181.1"/>
    <property type="molecule type" value="Genomic_DNA"/>
</dbReference>
<dbReference type="PROSITE" id="PS50181">
    <property type="entry name" value="FBOX"/>
    <property type="match status" value="1"/>
</dbReference>
<evidence type="ECO:0000313" key="2">
    <source>
        <dbReference type="EMBL" id="MED6194181.1"/>
    </source>
</evidence>
<dbReference type="InterPro" id="IPR036047">
    <property type="entry name" value="F-box-like_dom_sf"/>
</dbReference>
<name>A0ABU6X8M8_9FABA</name>
<dbReference type="SUPFAM" id="SSF81383">
    <property type="entry name" value="F-box domain"/>
    <property type="match status" value="1"/>
</dbReference>
<dbReference type="InterPro" id="IPR017451">
    <property type="entry name" value="F-box-assoc_interact_dom"/>
</dbReference>
<dbReference type="InterPro" id="IPR006527">
    <property type="entry name" value="F-box-assoc_dom_typ1"/>
</dbReference>
<dbReference type="NCBIfam" id="TIGR01640">
    <property type="entry name" value="F_box_assoc_1"/>
    <property type="match status" value="1"/>
</dbReference>
<dbReference type="Proteomes" id="UP001341840">
    <property type="component" value="Unassembled WGS sequence"/>
</dbReference>
<feature type="domain" description="F-box" evidence="1">
    <location>
        <begin position="1"/>
        <end position="46"/>
    </location>
</feature>
<dbReference type="PANTHER" id="PTHR31672">
    <property type="entry name" value="BNACNNG10540D PROTEIN"/>
    <property type="match status" value="1"/>
</dbReference>
<keyword evidence="3" id="KW-1185">Reference proteome</keyword>
<comment type="caution">
    <text evidence="2">The sequence shown here is derived from an EMBL/GenBank/DDBJ whole genome shotgun (WGS) entry which is preliminary data.</text>
</comment>
<protein>
    <recommendedName>
        <fullName evidence="1">F-box domain-containing protein</fullName>
    </recommendedName>
</protein>
<dbReference type="CDD" id="cd22157">
    <property type="entry name" value="F-box_AtFBW1-like"/>
    <property type="match status" value="1"/>
</dbReference>
<dbReference type="Pfam" id="PF07734">
    <property type="entry name" value="FBA_1"/>
    <property type="match status" value="1"/>
</dbReference>
<evidence type="ECO:0000313" key="3">
    <source>
        <dbReference type="Proteomes" id="UP001341840"/>
    </source>
</evidence>
<dbReference type="Pfam" id="PF00646">
    <property type="entry name" value="F-box"/>
    <property type="match status" value="1"/>
</dbReference>
<evidence type="ECO:0000259" key="1">
    <source>
        <dbReference type="PROSITE" id="PS50181"/>
    </source>
</evidence>
<gene>
    <name evidence="2" type="ORF">PIB30_026178</name>
</gene>
<reference evidence="2 3" key="1">
    <citation type="journal article" date="2023" name="Plants (Basel)">
        <title>Bridging the Gap: Combining Genomics and Transcriptomics Approaches to Understand Stylosanthes scabra, an Orphan Legume from the Brazilian Caatinga.</title>
        <authorList>
            <person name="Ferreira-Neto J.R.C."/>
            <person name="da Silva M.D."/>
            <person name="Binneck E."/>
            <person name="de Melo N.F."/>
            <person name="da Silva R.H."/>
            <person name="de Melo A.L.T.M."/>
            <person name="Pandolfi V."/>
            <person name="Bustamante F.O."/>
            <person name="Brasileiro-Vidal A.C."/>
            <person name="Benko-Iseppon A.M."/>
        </authorList>
    </citation>
    <scope>NUCLEOTIDE SEQUENCE [LARGE SCALE GENOMIC DNA]</scope>
    <source>
        <tissue evidence="2">Leaves</tissue>
    </source>
</reference>
<dbReference type="InterPro" id="IPR050796">
    <property type="entry name" value="SCF_F-box_component"/>
</dbReference>
<sequence>MEYELPGDLIREILVRLPARLLLKLKSVCRSWNSLISSHEFALHHLQHSTPTQSPPLLCWNHGIQEKKNENRTIWVDDDHQWTNNVITTDIVMQSRFFINYNKGRIQETLLFESLSIDGTKGIIRGSRNGLLCLSNSGFPLHTLTLFNPTTRSVSPSVSFLYPSHRPRPYSSRHPNFPQENTLFWGFGYDALHGKYKFVIDCCNASPSSSFRAIVCIFGANPCRKTVDHPAFQYRIYGSDGIFFNGTLNWAACDLITTVYEEHPIHPSLTCREKRWFVLTFNLETESFGRFYMPPENSDGKPHLQVLNNSTLSVCFRYPYCRDNFCVWIMKKKKLEDGVDDEKDYYWKKLFKSPVFYNLISTSSTPLLF</sequence>
<accession>A0ABU6X8M8</accession>